<reference evidence="7 8" key="2">
    <citation type="journal article" date="2012" name="PLoS ONE">
        <title>An ancient pathway combining carbon dioxide fixation with the generation and utilization of a sodium ion gradient for ATP synthesis.</title>
        <authorList>
            <person name="Poehlein A."/>
            <person name="Schmidt S."/>
            <person name="Kaster A.K."/>
            <person name="Goenrich M."/>
            <person name="Vollmers J."/>
            <person name="Thurmer A."/>
            <person name="Bertsch J."/>
            <person name="Schuchmann K."/>
            <person name="Voigt B."/>
            <person name="Hecker M."/>
            <person name="Daniel R."/>
            <person name="Thauer R.K."/>
            <person name="Gottschalk G."/>
            <person name="Muller V."/>
        </authorList>
    </citation>
    <scope>NUCLEOTIDE SEQUENCE [LARGE SCALE GENOMIC DNA]</scope>
    <source>
        <strain evidence="8">ATCC 29683 / DSM 1030 / JCM 2381 / KCTC 1655 / WB1</strain>
    </source>
</reference>
<evidence type="ECO:0000256" key="2">
    <source>
        <dbReference type="ARBA" id="ARBA00022692"/>
    </source>
</evidence>
<evidence type="ECO:0000259" key="6">
    <source>
        <dbReference type="Pfam" id="PF01957"/>
    </source>
</evidence>
<proteinExistence type="predicted"/>
<evidence type="ECO:0000313" key="7">
    <source>
        <dbReference type="EMBL" id="AFA48253.1"/>
    </source>
</evidence>
<comment type="subcellular location">
    <subcellularLocation>
        <location evidence="1">Membrane</location>
        <topology evidence="1">Multi-pass membrane protein</topology>
    </subcellularLocation>
</comment>
<evidence type="ECO:0000256" key="1">
    <source>
        <dbReference type="ARBA" id="ARBA00004141"/>
    </source>
</evidence>
<gene>
    <name evidence="7" type="ordered locus">Awo_c14700</name>
</gene>
<keyword evidence="2 5" id="KW-0812">Transmembrane</keyword>
<dbReference type="PANTHER" id="PTHR33507:SF3">
    <property type="entry name" value="INNER MEMBRANE PROTEIN YBBJ"/>
    <property type="match status" value="1"/>
</dbReference>
<dbReference type="PANTHER" id="PTHR33507">
    <property type="entry name" value="INNER MEMBRANE PROTEIN YBBJ"/>
    <property type="match status" value="1"/>
</dbReference>
<evidence type="ECO:0000256" key="4">
    <source>
        <dbReference type="ARBA" id="ARBA00023136"/>
    </source>
</evidence>
<feature type="transmembrane region" description="Helical" evidence="5">
    <location>
        <begin position="61"/>
        <end position="81"/>
    </location>
</feature>
<name>H6LFW5_ACEWD</name>
<accession>H6LFW5</accession>
<organism evidence="7 8">
    <name type="scientific">Acetobacterium woodii (strain ATCC 29683 / DSM 1030 / JCM 2381 / KCTC 1655 / WB1)</name>
    <dbReference type="NCBI Taxonomy" id="931626"/>
    <lineage>
        <taxon>Bacteria</taxon>
        <taxon>Bacillati</taxon>
        <taxon>Bacillota</taxon>
        <taxon>Clostridia</taxon>
        <taxon>Eubacteriales</taxon>
        <taxon>Eubacteriaceae</taxon>
        <taxon>Acetobacterium</taxon>
    </lineage>
</organism>
<feature type="transmembrane region" description="Helical" evidence="5">
    <location>
        <begin position="12"/>
        <end position="29"/>
    </location>
</feature>
<dbReference type="HOGENOM" id="CLU_116732_2_1_9"/>
<reference evidence="8" key="1">
    <citation type="submission" date="2011-07" db="EMBL/GenBank/DDBJ databases">
        <title>Complete genome sequence of Acetobacterium woodii.</title>
        <authorList>
            <person name="Poehlein A."/>
            <person name="Schmidt S."/>
            <person name="Kaster A.-K."/>
            <person name="Goenrich M."/>
            <person name="Vollmers J."/>
            <person name="Thuermer A."/>
            <person name="Gottschalk G."/>
            <person name="Thauer R.K."/>
            <person name="Daniel R."/>
            <person name="Mueller V."/>
        </authorList>
    </citation>
    <scope>NUCLEOTIDE SEQUENCE [LARGE SCALE GENOMIC DNA]</scope>
    <source>
        <strain evidence="8">ATCC 29683 / DSM 1030 / JCM 2381 / KCTC 1655 / WB1</strain>
    </source>
</reference>
<dbReference type="EMBL" id="CP002987">
    <property type="protein sequence ID" value="AFA48253.1"/>
    <property type="molecule type" value="Genomic_DNA"/>
</dbReference>
<dbReference type="Pfam" id="PF01957">
    <property type="entry name" value="NfeD"/>
    <property type="match status" value="1"/>
</dbReference>
<dbReference type="SUPFAM" id="SSF141322">
    <property type="entry name" value="NfeD domain-like"/>
    <property type="match status" value="1"/>
</dbReference>
<dbReference type="Proteomes" id="UP000007177">
    <property type="component" value="Chromosome"/>
</dbReference>
<keyword evidence="4 5" id="KW-0472">Membrane</keyword>
<dbReference type="InterPro" id="IPR052165">
    <property type="entry name" value="Membrane_assoc_protease"/>
</dbReference>
<sequence length="161" mass="17403">MTSYLYLRGGEKMNIIFVWLILFIIFLVAELVTAGALVSIWFCVGALVAMIAAYFGASLGIQGSLFVIISIGLLLGTKPFIKKYMHPKTSATNADRILKNRGIVEEEINNLKGQGAVKIDGKSWTARNADGNAIIPVDAEVIVVGIEGVKAMVKLFVPDSE</sequence>
<dbReference type="STRING" id="931626.Awo_c14700"/>
<evidence type="ECO:0000256" key="5">
    <source>
        <dbReference type="SAM" id="Phobius"/>
    </source>
</evidence>
<evidence type="ECO:0000256" key="3">
    <source>
        <dbReference type="ARBA" id="ARBA00022989"/>
    </source>
</evidence>
<protein>
    <submittedName>
        <fullName evidence="7">NfeD-like protein</fullName>
    </submittedName>
</protein>
<dbReference type="KEGG" id="awo:Awo_c14700"/>
<dbReference type="AlphaFoldDB" id="H6LFW5"/>
<dbReference type="OrthoDB" id="5054at2"/>
<dbReference type="Gene3D" id="2.40.50.140">
    <property type="entry name" value="Nucleic acid-binding proteins"/>
    <property type="match status" value="1"/>
</dbReference>
<dbReference type="GO" id="GO:0005886">
    <property type="term" value="C:plasma membrane"/>
    <property type="evidence" value="ECO:0007669"/>
    <property type="project" value="TreeGrafter"/>
</dbReference>
<keyword evidence="8" id="KW-1185">Reference proteome</keyword>
<evidence type="ECO:0000313" key="8">
    <source>
        <dbReference type="Proteomes" id="UP000007177"/>
    </source>
</evidence>
<keyword evidence="3 5" id="KW-1133">Transmembrane helix</keyword>
<dbReference type="eggNOG" id="COG1585">
    <property type="taxonomic scope" value="Bacteria"/>
</dbReference>
<feature type="domain" description="NfeD-like C-terminal" evidence="6">
    <location>
        <begin position="95"/>
        <end position="154"/>
    </location>
</feature>
<dbReference type="InterPro" id="IPR002810">
    <property type="entry name" value="NfeD-like_C"/>
</dbReference>
<dbReference type="InterPro" id="IPR012340">
    <property type="entry name" value="NA-bd_OB-fold"/>
</dbReference>